<feature type="compositionally biased region" description="Polar residues" evidence="2">
    <location>
        <begin position="128"/>
        <end position="144"/>
    </location>
</feature>
<keyword evidence="5" id="KW-1185">Reference proteome</keyword>
<dbReference type="GO" id="GO:0004553">
    <property type="term" value="F:hydrolase activity, hydrolyzing O-glycosyl compounds"/>
    <property type="evidence" value="ECO:0007669"/>
    <property type="project" value="InterPro"/>
</dbReference>
<name>A0AAE9IMZ3_9CAUD</name>
<keyword evidence="1" id="KW-0732">Signal</keyword>
<sequence>MSLVGSGETSKAVESNTDLATFIVEKDLANVDGVPYVLVNHLEKEKPEIANEVLKVKEAKEAEYKASIKAEEERLNGVRLAELEQARIAEEAEQARLREIEQKFQSEQARLRETEHVKATEERERIDQSTGGVDSPSTYKTNSHSSVTSAEFTAYYPVGAGASSAEIAMQGGGITASGHDLKQSTYQNGYKVIAAPPQYSFGTLLRITVGGQSFVGIVSDRGGAIQGNKFDVAVANKGEALGFGRQQGTIEVLN</sequence>
<dbReference type="InterPro" id="IPR010611">
    <property type="entry name" value="3D_dom"/>
</dbReference>
<accession>A0AAE9IMZ3</accession>
<dbReference type="CDD" id="cd22784">
    <property type="entry name" value="DPBB_MltA_YuiC-like"/>
    <property type="match status" value="1"/>
</dbReference>
<evidence type="ECO:0000313" key="4">
    <source>
        <dbReference type="EMBL" id="URQ01400.1"/>
    </source>
</evidence>
<dbReference type="GO" id="GO:0009254">
    <property type="term" value="P:peptidoglycan turnover"/>
    <property type="evidence" value="ECO:0007669"/>
    <property type="project" value="InterPro"/>
</dbReference>
<organism evidence="4 5">
    <name type="scientific">Carnobacterium phage cd4</name>
    <dbReference type="NCBI Taxonomy" id="2849246"/>
    <lineage>
        <taxon>Viruses</taxon>
        <taxon>Duplodnaviria</taxon>
        <taxon>Heunggongvirae</taxon>
        <taxon>Uroviricota</taxon>
        <taxon>Caudoviricetes</taxon>
        <taxon>Carnodivirus</taxon>
        <taxon>Carnodivirus cd4-like</taxon>
    </lineage>
</organism>
<feature type="region of interest" description="Disordered" evidence="2">
    <location>
        <begin position="112"/>
        <end position="144"/>
    </location>
</feature>
<dbReference type="Proteomes" id="UP000828872">
    <property type="component" value="Segment"/>
</dbReference>
<protein>
    <submittedName>
        <fullName evidence="4">3D domain-containing protein</fullName>
    </submittedName>
</protein>
<dbReference type="InterPro" id="IPR051933">
    <property type="entry name" value="Resuscitation_pf_RpfB"/>
</dbReference>
<dbReference type="Pfam" id="PF06725">
    <property type="entry name" value="3D"/>
    <property type="match status" value="1"/>
</dbReference>
<evidence type="ECO:0000259" key="3">
    <source>
        <dbReference type="Pfam" id="PF06725"/>
    </source>
</evidence>
<proteinExistence type="predicted"/>
<gene>
    <name evidence="4" type="ORF">cd4_072</name>
</gene>
<dbReference type="PANTHER" id="PTHR39160:SF4">
    <property type="entry name" value="RESUSCITATION-PROMOTING FACTOR RPFB"/>
    <property type="match status" value="1"/>
</dbReference>
<evidence type="ECO:0000256" key="2">
    <source>
        <dbReference type="SAM" id="MobiDB-lite"/>
    </source>
</evidence>
<evidence type="ECO:0000313" key="5">
    <source>
        <dbReference type="Proteomes" id="UP000828872"/>
    </source>
</evidence>
<dbReference type="GO" id="GO:0019867">
    <property type="term" value="C:outer membrane"/>
    <property type="evidence" value="ECO:0007669"/>
    <property type="project" value="InterPro"/>
</dbReference>
<feature type="domain" description="3D" evidence="3">
    <location>
        <begin position="192"/>
        <end position="254"/>
    </location>
</feature>
<dbReference type="EMBL" id="MZ399596">
    <property type="protein sequence ID" value="URQ01400.1"/>
    <property type="molecule type" value="Genomic_DNA"/>
</dbReference>
<evidence type="ECO:0000256" key="1">
    <source>
        <dbReference type="ARBA" id="ARBA00022729"/>
    </source>
</evidence>
<dbReference type="PANTHER" id="PTHR39160">
    <property type="entry name" value="CELL WALL-BINDING PROTEIN YOCH"/>
    <property type="match status" value="1"/>
</dbReference>
<feature type="compositionally biased region" description="Basic and acidic residues" evidence="2">
    <location>
        <begin position="112"/>
        <end position="127"/>
    </location>
</feature>
<reference evidence="4 5" key="1">
    <citation type="journal article" date="2021" name="Microbiol. Resour. Announc.">
        <title>Genome Sequences of Bacteriophages cd2, cd3, and cd4, which Specifically Target Carnobacterium divergens.</title>
        <authorList>
            <person name="Zhang P."/>
            <person name="Britton A.P."/>
            <person name="Visser K.A."/>
            <person name="Welke C.A."/>
            <person name="Wassink H."/>
            <person name="Prins E."/>
            <person name="Yang X."/>
            <person name="Martin-Visscher L.A."/>
        </authorList>
    </citation>
    <scope>NUCLEOTIDE SEQUENCE [LARGE SCALE GENOMIC DNA]</scope>
    <source>
        <strain evidence="5">cd4</strain>
    </source>
</reference>